<feature type="chain" id="PRO_5032744386" evidence="2">
    <location>
        <begin position="23"/>
        <end position="110"/>
    </location>
</feature>
<evidence type="ECO:0000256" key="2">
    <source>
        <dbReference type="SAM" id="SignalP"/>
    </source>
</evidence>
<keyword evidence="4" id="KW-1185">Reference proteome</keyword>
<feature type="signal peptide" evidence="2">
    <location>
        <begin position="1"/>
        <end position="22"/>
    </location>
</feature>
<comment type="caution">
    <text evidence="3">The sequence shown here is derived from an EMBL/GenBank/DDBJ whole genome shotgun (WGS) entry which is preliminary data.</text>
</comment>
<name>A0A833R4E5_9POAL</name>
<dbReference type="EMBL" id="SWLB01000010">
    <property type="protein sequence ID" value="KAF3333153.1"/>
    <property type="molecule type" value="Genomic_DNA"/>
</dbReference>
<gene>
    <name evidence="3" type="ORF">FCM35_KLT00844</name>
</gene>
<feature type="region of interest" description="Disordered" evidence="1">
    <location>
        <begin position="54"/>
        <end position="110"/>
    </location>
</feature>
<evidence type="ECO:0000256" key="1">
    <source>
        <dbReference type="SAM" id="MobiDB-lite"/>
    </source>
</evidence>
<sequence>MLRTAAIASLGLRRLLVPSTTAVAPGSRPPLLRFISGPSTSRFLPTLDLTRGYARGRQSSSSCDSESDINDEYDEEMDSGDEGDDDLLDSDFEDHGCDYGSENDFDHDRE</sequence>
<reference evidence="3" key="1">
    <citation type="submission" date="2020-01" db="EMBL/GenBank/DDBJ databases">
        <title>Genome sequence of Kobresia littledalei, the first chromosome-level genome in the family Cyperaceae.</title>
        <authorList>
            <person name="Qu G."/>
        </authorList>
    </citation>
    <scope>NUCLEOTIDE SEQUENCE</scope>
    <source>
        <strain evidence="3">C.B.Clarke</strain>
        <tissue evidence="3">Leaf</tissue>
    </source>
</reference>
<accession>A0A833R4E5</accession>
<proteinExistence type="predicted"/>
<dbReference type="Proteomes" id="UP000623129">
    <property type="component" value="Unassembled WGS sequence"/>
</dbReference>
<keyword evidence="2" id="KW-0732">Signal</keyword>
<dbReference type="AlphaFoldDB" id="A0A833R4E5"/>
<protein>
    <submittedName>
        <fullName evidence="3">Uncharacterized protein</fullName>
    </submittedName>
</protein>
<feature type="compositionally biased region" description="Acidic residues" evidence="1">
    <location>
        <begin position="65"/>
        <end position="92"/>
    </location>
</feature>
<evidence type="ECO:0000313" key="3">
    <source>
        <dbReference type="EMBL" id="KAF3333153.1"/>
    </source>
</evidence>
<organism evidence="3 4">
    <name type="scientific">Carex littledalei</name>
    <dbReference type="NCBI Taxonomy" id="544730"/>
    <lineage>
        <taxon>Eukaryota</taxon>
        <taxon>Viridiplantae</taxon>
        <taxon>Streptophyta</taxon>
        <taxon>Embryophyta</taxon>
        <taxon>Tracheophyta</taxon>
        <taxon>Spermatophyta</taxon>
        <taxon>Magnoliopsida</taxon>
        <taxon>Liliopsida</taxon>
        <taxon>Poales</taxon>
        <taxon>Cyperaceae</taxon>
        <taxon>Cyperoideae</taxon>
        <taxon>Cariceae</taxon>
        <taxon>Carex</taxon>
        <taxon>Carex subgen. Euthyceras</taxon>
    </lineage>
</organism>
<evidence type="ECO:0000313" key="4">
    <source>
        <dbReference type="Proteomes" id="UP000623129"/>
    </source>
</evidence>